<comment type="cofactor">
    <cofactor evidence="1">
        <name>Fe(2+)</name>
        <dbReference type="ChEBI" id="CHEBI:29033"/>
    </cofactor>
</comment>
<evidence type="ECO:0000256" key="1">
    <source>
        <dbReference type="ARBA" id="ARBA00001954"/>
    </source>
</evidence>
<evidence type="ECO:0000313" key="6">
    <source>
        <dbReference type="Proteomes" id="UP000598217"/>
    </source>
</evidence>
<sequence length="397" mass="44401">MTADLISGRLGGDQFPARVLGREHRRYPAGEGEREAFADLLNWSDLNTLLAHQRLDSPRMRLAAGGVIDAGTYTRLRQYRRMPDWNQPVPHLFQQQLKEGATLVLDAIDEMHPPIGRLISELEAWLRTGIQVNAYASWTSREGFGVHWDDHDVIVLQVSGRKRWRIYGNTRLAPLHEDVEFAEEEPTETIDEFVMAPGDVLHVPRGCWHAVAASEGEPSLHLTCGLVTTTGVNFLRWLVNDLVGHDEIRADVPRAATEHALWARRISKLVSDRLRSPEVVEEYWRSQDETSAARPVFSLPVAVTGDLTLSSVVRFASLRGTVTSEHTQVGDEVVYAAQGRRWRLSAKVAPAIAHLNRNGPTCVKELHELVPTVSEKALLGLLHRLMDDGALAWEGDV</sequence>
<dbReference type="PANTHER" id="PTHR13096:SF8">
    <property type="entry name" value="RIBOSOMAL OXYGENASE 1"/>
    <property type="match status" value="1"/>
</dbReference>
<evidence type="ECO:0000256" key="2">
    <source>
        <dbReference type="ARBA" id="ARBA00022723"/>
    </source>
</evidence>
<comment type="caution">
    <text evidence="5">The sequence shown here is derived from an EMBL/GenBank/DDBJ whole genome shotgun (WGS) entry which is preliminary data.</text>
</comment>
<accession>A0ABR9HN95</accession>
<protein>
    <submittedName>
        <fullName evidence="5">Quercetin dioxygenase-like cupin family protein</fullName>
    </submittedName>
</protein>
<proteinExistence type="predicted"/>
<name>A0ABR9HN95_9ACTN</name>
<dbReference type="EMBL" id="JADBDY010000001">
    <property type="protein sequence ID" value="MBE1460489.1"/>
    <property type="molecule type" value="Genomic_DNA"/>
</dbReference>
<organism evidence="5 6">
    <name type="scientific">Nocardiopsis terrae</name>
    <dbReference type="NCBI Taxonomy" id="372655"/>
    <lineage>
        <taxon>Bacteria</taxon>
        <taxon>Bacillati</taxon>
        <taxon>Actinomycetota</taxon>
        <taxon>Actinomycetes</taxon>
        <taxon>Streptosporangiales</taxon>
        <taxon>Nocardiopsidaceae</taxon>
        <taxon>Nocardiopsis</taxon>
    </lineage>
</organism>
<dbReference type="PROSITE" id="PS51184">
    <property type="entry name" value="JMJC"/>
    <property type="match status" value="1"/>
</dbReference>
<dbReference type="RefSeq" id="WP_191267531.1">
    <property type="nucleotide sequence ID" value="NZ_BMXJ01000001.1"/>
</dbReference>
<reference evidence="5 6" key="1">
    <citation type="submission" date="2020-10" db="EMBL/GenBank/DDBJ databases">
        <title>Sequencing the genomes of 1000 actinobacteria strains.</title>
        <authorList>
            <person name="Klenk H.-P."/>
        </authorList>
    </citation>
    <scope>NUCLEOTIDE SEQUENCE [LARGE SCALE GENOMIC DNA]</scope>
    <source>
        <strain evidence="5 6">DSM 45157</strain>
    </source>
</reference>
<dbReference type="InterPro" id="IPR039994">
    <property type="entry name" value="NO66-like"/>
</dbReference>
<dbReference type="Pfam" id="PF08007">
    <property type="entry name" value="JmjC_2"/>
    <property type="match status" value="1"/>
</dbReference>
<keyword evidence="6" id="KW-1185">Reference proteome</keyword>
<evidence type="ECO:0000259" key="4">
    <source>
        <dbReference type="PROSITE" id="PS51184"/>
    </source>
</evidence>
<evidence type="ECO:0000313" key="5">
    <source>
        <dbReference type="EMBL" id="MBE1460489.1"/>
    </source>
</evidence>
<dbReference type="InterPro" id="IPR003347">
    <property type="entry name" value="JmjC_dom"/>
</dbReference>
<gene>
    <name evidence="5" type="ORF">H4W79_004703</name>
</gene>
<dbReference type="SMART" id="SM00558">
    <property type="entry name" value="JmjC"/>
    <property type="match status" value="1"/>
</dbReference>
<dbReference type="Gene3D" id="2.60.120.650">
    <property type="entry name" value="Cupin"/>
    <property type="match status" value="1"/>
</dbReference>
<keyword evidence="3" id="KW-0408">Iron</keyword>
<dbReference type="PANTHER" id="PTHR13096">
    <property type="entry name" value="MINA53 MYC INDUCED NUCLEAR ANTIGEN"/>
    <property type="match status" value="1"/>
</dbReference>
<dbReference type="SUPFAM" id="SSF51197">
    <property type="entry name" value="Clavaminate synthase-like"/>
    <property type="match status" value="1"/>
</dbReference>
<dbReference type="Proteomes" id="UP000598217">
    <property type="component" value="Unassembled WGS sequence"/>
</dbReference>
<keyword evidence="2" id="KW-0479">Metal-binding</keyword>
<evidence type="ECO:0000256" key="3">
    <source>
        <dbReference type="ARBA" id="ARBA00023004"/>
    </source>
</evidence>
<feature type="domain" description="JmjC" evidence="4">
    <location>
        <begin position="76"/>
        <end position="243"/>
    </location>
</feature>